<evidence type="ECO:0000256" key="3">
    <source>
        <dbReference type="SAM" id="MobiDB-lite"/>
    </source>
</evidence>
<dbReference type="GO" id="GO:0016887">
    <property type="term" value="F:ATP hydrolysis activity"/>
    <property type="evidence" value="ECO:0007669"/>
    <property type="project" value="InterPro"/>
</dbReference>
<keyword evidence="6" id="KW-1185">Reference proteome</keyword>
<sequence length="140" mass="14710">MNRRLLVPDPIAVGSVAVSARGIGVEIEGKRILEDVDLDVAAGEVLALIGPNGAGKSTLLGVLSGDAAASSGTVEIAGTPLGDWHLQVLARQRAVLAQSNAVAFPFSVLEIVEMGRAPWRRTPSRTRTSRPSPTPWRAPR</sequence>
<dbReference type="GO" id="GO:0005524">
    <property type="term" value="F:ATP binding"/>
    <property type="evidence" value="ECO:0007669"/>
    <property type="project" value="InterPro"/>
</dbReference>
<organism evidence="5 6">
    <name type="scientific">Arenivirga flava</name>
    <dbReference type="NCBI Taxonomy" id="1930060"/>
    <lineage>
        <taxon>Bacteria</taxon>
        <taxon>Bacillati</taxon>
        <taxon>Actinomycetota</taxon>
        <taxon>Actinomycetes</taxon>
        <taxon>Micrococcales</taxon>
        <taxon>Microbacteriaceae</taxon>
        <taxon>Arenivirga</taxon>
    </lineage>
</organism>
<dbReference type="InterPro" id="IPR027417">
    <property type="entry name" value="P-loop_NTPase"/>
</dbReference>
<keyword evidence="2" id="KW-1278">Translocase</keyword>
<reference evidence="5 6" key="1">
    <citation type="journal article" date="2014" name="Int. J. Syst. Evol. Microbiol.">
        <title>Complete genome sequence of Corynebacterium casei LMG S-19264T (=DSM 44701T), isolated from a smear-ripened cheese.</title>
        <authorList>
            <consortium name="US DOE Joint Genome Institute (JGI-PGF)"/>
            <person name="Walter F."/>
            <person name="Albersmeier A."/>
            <person name="Kalinowski J."/>
            <person name="Ruckert C."/>
        </authorList>
    </citation>
    <scope>NUCLEOTIDE SEQUENCE [LARGE SCALE GENOMIC DNA]</scope>
    <source>
        <strain evidence="5 6">NBRC 112289</strain>
    </source>
</reference>
<dbReference type="Pfam" id="PF00005">
    <property type="entry name" value="ABC_tran"/>
    <property type="match status" value="1"/>
</dbReference>
<evidence type="ECO:0000256" key="2">
    <source>
        <dbReference type="ARBA" id="ARBA00022967"/>
    </source>
</evidence>
<dbReference type="EMBL" id="BSUL01000001">
    <property type="protein sequence ID" value="GMA29126.1"/>
    <property type="molecule type" value="Genomic_DNA"/>
</dbReference>
<dbReference type="PANTHER" id="PTHR42794:SF1">
    <property type="entry name" value="HEMIN IMPORT ATP-BINDING PROTEIN HMUV"/>
    <property type="match status" value="1"/>
</dbReference>
<feature type="domain" description="ABC transporter" evidence="4">
    <location>
        <begin position="33"/>
        <end position="102"/>
    </location>
</feature>
<keyword evidence="1" id="KW-0813">Transport</keyword>
<dbReference type="SUPFAM" id="SSF52540">
    <property type="entry name" value="P-loop containing nucleoside triphosphate hydrolases"/>
    <property type="match status" value="1"/>
</dbReference>
<feature type="region of interest" description="Disordered" evidence="3">
    <location>
        <begin position="120"/>
        <end position="140"/>
    </location>
</feature>
<dbReference type="PANTHER" id="PTHR42794">
    <property type="entry name" value="HEMIN IMPORT ATP-BINDING PROTEIN HMUV"/>
    <property type="match status" value="1"/>
</dbReference>
<protein>
    <recommendedName>
        <fullName evidence="4">ABC transporter domain-containing protein</fullName>
    </recommendedName>
</protein>
<dbReference type="Proteomes" id="UP001157160">
    <property type="component" value="Unassembled WGS sequence"/>
</dbReference>
<proteinExistence type="predicted"/>
<evidence type="ECO:0000313" key="5">
    <source>
        <dbReference type="EMBL" id="GMA29126.1"/>
    </source>
</evidence>
<dbReference type="InterPro" id="IPR003439">
    <property type="entry name" value="ABC_transporter-like_ATP-bd"/>
</dbReference>
<comment type="caution">
    <text evidence="5">The sequence shown here is derived from an EMBL/GenBank/DDBJ whole genome shotgun (WGS) entry which is preliminary data.</text>
</comment>
<accession>A0AA37UKS0</accession>
<gene>
    <name evidence="5" type="ORF">GCM10025874_23790</name>
</gene>
<evidence type="ECO:0000256" key="1">
    <source>
        <dbReference type="ARBA" id="ARBA00022448"/>
    </source>
</evidence>
<evidence type="ECO:0000259" key="4">
    <source>
        <dbReference type="Pfam" id="PF00005"/>
    </source>
</evidence>
<name>A0AA37UKS0_9MICO</name>
<dbReference type="Gene3D" id="3.40.50.300">
    <property type="entry name" value="P-loop containing nucleotide triphosphate hydrolases"/>
    <property type="match status" value="1"/>
</dbReference>
<evidence type="ECO:0000313" key="6">
    <source>
        <dbReference type="Proteomes" id="UP001157160"/>
    </source>
</evidence>
<dbReference type="AlphaFoldDB" id="A0AA37UKS0"/>